<keyword evidence="3" id="KW-1185">Reference proteome</keyword>
<evidence type="ECO:0000313" key="2">
    <source>
        <dbReference type="EMBL" id="MDT0621956.1"/>
    </source>
</evidence>
<dbReference type="InterPro" id="IPR016181">
    <property type="entry name" value="Acyl_CoA_acyltransferase"/>
</dbReference>
<gene>
    <name evidence="2" type="ORF">RM520_09970</name>
</gene>
<dbReference type="PROSITE" id="PS51186">
    <property type="entry name" value="GNAT"/>
    <property type="match status" value="1"/>
</dbReference>
<accession>A0ABU3BII4</accession>
<sequence>MNFNIKEIAHYETWDIRHQVMWPDKNIDYIKLKNDEHGLHYGLFINHNLVSVVSLFFQGKRVQFRKFATVNKQQGKGYGTELLKAMFNKLSILNIENIWCNARKDKVSFYTNFGMEETNIQFTKGGIDYIVMEKKIVIR</sequence>
<dbReference type="SUPFAM" id="SSF55729">
    <property type="entry name" value="Acyl-CoA N-acyltransferases (Nat)"/>
    <property type="match status" value="1"/>
</dbReference>
<feature type="domain" description="N-acetyltransferase" evidence="1">
    <location>
        <begin position="1"/>
        <end position="137"/>
    </location>
</feature>
<dbReference type="EC" id="2.3.1.-" evidence="2"/>
<dbReference type="Proteomes" id="UP001250662">
    <property type="component" value="Unassembled WGS sequence"/>
</dbReference>
<name>A0ABU3BII4_9FLAO</name>
<keyword evidence="2" id="KW-0012">Acyltransferase</keyword>
<dbReference type="Gene3D" id="3.40.630.30">
    <property type="match status" value="1"/>
</dbReference>
<reference evidence="2 3" key="1">
    <citation type="submission" date="2023-09" db="EMBL/GenBank/DDBJ databases">
        <authorList>
            <person name="Rey-Velasco X."/>
        </authorList>
    </citation>
    <scope>NUCLEOTIDE SEQUENCE [LARGE SCALE GENOMIC DNA]</scope>
    <source>
        <strain evidence="2 3">P007</strain>
    </source>
</reference>
<dbReference type="InterPro" id="IPR000182">
    <property type="entry name" value="GNAT_dom"/>
</dbReference>
<evidence type="ECO:0000259" key="1">
    <source>
        <dbReference type="PROSITE" id="PS51186"/>
    </source>
</evidence>
<evidence type="ECO:0000313" key="3">
    <source>
        <dbReference type="Proteomes" id="UP001250662"/>
    </source>
</evidence>
<dbReference type="RefSeq" id="WP_311387922.1">
    <property type="nucleotide sequence ID" value="NZ_JAVRHU010000002.1"/>
</dbReference>
<dbReference type="GO" id="GO:0016746">
    <property type="term" value="F:acyltransferase activity"/>
    <property type="evidence" value="ECO:0007669"/>
    <property type="project" value="UniProtKB-KW"/>
</dbReference>
<proteinExistence type="predicted"/>
<organism evidence="2 3">
    <name type="scientific">Croceitalea vernalis</name>
    <dbReference type="NCBI Taxonomy" id="3075599"/>
    <lineage>
        <taxon>Bacteria</taxon>
        <taxon>Pseudomonadati</taxon>
        <taxon>Bacteroidota</taxon>
        <taxon>Flavobacteriia</taxon>
        <taxon>Flavobacteriales</taxon>
        <taxon>Flavobacteriaceae</taxon>
        <taxon>Croceitalea</taxon>
    </lineage>
</organism>
<dbReference type="EMBL" id="JAVRHU010000002">
    <property type="protein sequence ID" value="MDT0621956.1"/>
    <property type="molecule type" value="Genomic_DNA"/>
</dbReference>
<comment type="caution">
    <text evidence="2">The sequence shown here is derived from an EMBL/GenBank/DDBJ whole genome shotgun (WGS) entry which is preliminary data.</text>
</comment>
<dbReference type="Pfam" id="PF13673">
    <property type="entry name" value="Acetyltransf_10"/>
    <property type="match status" value="1"/>
</dbReference>
<keyword evidence="2" id="KW-0808">Transferase</keyword>
<protein>
    <submittedName>
        <fullName evidence="2">GNAT family N-acetyltransferase</fullName>
        <ecNumber evidence="2">2.3.1.-</ecNumber>
    </submittedName>
</protein>